<keyword evidence="10" id="KW-1185">Reference proteome</keyword>
<evidence type="ECO:0000313" key="10">
    <source>
        <dbReference type="Proteomes" id="UP001610631"/>
    </source>
</evidence>
<dbReference type="InterPro" id="IPR006091">
    <property type="entry name" value="Acyl-CoA_Oxase/DH_mid-dom"/>
</dbReference>
<dbReference type="InterPro" id="IPR013786">
    <property type="entry name" value="AcylCoA_DH/ox_N"/>
</dbReference>
<keyword evidence="5" id="KW-0560">Oxidoreductase</keyword>
<organism evidence="9 10">
    <name type="scientific">Streptomyces racemochromogenes</name>
    <dbReference type="NCBI Taxonomy" id="67353"/>
    <lineage>
        <taxon>Bacteria</taxon>
        <taxon>Bacillati</taxon>
        <taxon>Actinomycetota</taxon>
        <taxon>Actinomycetes</taxon>
        <taxon>Kitasatosporales</taxon>
        <taxon>Streptomycetaceae</taxon>
        <taxon>Streptomyces</taxon>
    </lineage>
</organism>
<dbReference type="InterPro" id="IPR006089">
    <property type="entry name" value="Acyl-CoA_DH_CS"/>
</dbReference>
<dbReference type="PROSITE" id="PS00073">
    <property type="entry name" value="ACYL_COA_DH_2"/>
    <property type="match status" value="1"/>
</dbReference>
<dbReference type="PANTHER" id="PTHR43884:SF12">
    <property type="entry name" value="ISOVALERYL-COA DEHYDROGENASE, MITOCHONDRIAL-RELATED"/>
    <property type="match status" value="1"/>
</dbReference>
<feature type="domain" description="Acyl-CoA dehydrogenase/oxidase C-terminal" evidence="6">
    <location>
        <begin position="236"/>
        <end position="384"/>
    </location>
</feature>
<sequence>MTDRAPQPVDRQLPTEESRDLLALVREIAQREIRPKAAEEEDAGRFPREVFGLLSESGLLGLPYAGEFGGGDQPYEVYLQVLEELAAARLTVGLGVSVHSLACHGLAGYGSKEQRAAHLPDMLGGGLLGAYCLSEPASGSDAASLTTKAVRDGEDWVITGTKAWITHGGVADFYTVLARTGAPGPKGITAFLVPGDAEGLTAAVPEKKMGMKGSPTAQLHFDGVRVPDSRRIGEEGQGFTIALAALDAGRLGIAACAIGVAQAALDEAVSYALGRKQFGHPIADFQGLRFMLADMATKIEAGRALYLAAARLRDTGKPFSRQAAMAKLFCTDAAMAVTTDAVQILGGYGYTADFPVERLMREAKVLQIVEGTNQIQRMVIARHLAGPETR</sequence>
<dbReference type="PROSITE" id="PS00072">
    <property type="entry name" value="ACYL_COA_DH_1"/>
    <property type="match status" value="1"/>
</dbReference>
<dbReference type="Gene3D" id="1.10.540.10">
    <property type="entry name" value="Acyl-CoA dehydrogenase/oxidase, N-terminal domain"/>
    <property type="match status" value="1"/>
</dbReference>
<comment type="cofactor">
    <cofactor evidence="1 5">
        <name>FAD</name>
        <dbReference type="ChEBI" id="CHEBI:57692"/>
    </cofactor>
</comment>
<dbReference type="SUPFAM" id="SSF47203">
    <property type="entry name" value="Acyl-CoA dehydrogenase C-terminal domain-like"/>
    <property type="match status" value="1"/>
</dbReference>
<dbReference type="SUPFAM" id="SSF56645">
    <property type="entry name" value="Acyl-CoA dehydrogenase NM domain-like"/>
    <property type="match status" value="1"/>
</dbReference>
<dbReference type="EMBL" id="JBBDHD010000010">
    <property type="protein sequence ID" value="MFH7594708.1"/>
    <property type="molecule type" value="Genomic_DNA"/>
</dbReference>
<proteinExistence type="inferred from homology"/>
<reference evidence="9 10" key="1">
    <citation type="submission" date="2024-03" db="EMBL/GenBank/DDBJ databases">
        <title>Whole genome sequencing of Streptomyces racemochromogenes, to identify antimicrobial biosynthetic gene clusters.</title>
        <authorList>
            <person name="Suryawanshi P."/>
            <person name="Krishnaraj P.U."/>
            <person name="Arun Y.P."/>
            <person name="Suryawanshi M.P."/>
            <person name="Rakshit O."/>
        </authorList>
    </citation>
    <scope>NUCLEOTIDE SEQUENCE [LARGE SCALE GENOMIC DNA]</scope>
    <source>
        <strain evidence="9 10">AUDT626</strain>
    </source>
</reference>
<evidence type="ECO:0000256" key="2">
    <source>
        <dbReference type="ARBA" id="ARBA00009347"/>
    </source>
</evidence>
<dbReference type="InterPro" id="IPR046373">
    <property type="entry name" value="Acyl-CoA_Oxase/DH_mid-dom_sf"/>
</dbReference>
<comment type="similarity">
    <text evidence="2 5">Belongs to the acyl-CoA dehydrogenase family.</text>
</comment>
<keyword evidence="4 5" id="KW-0274">FAD</keyword>
<evidence type="ECO:0000256" key="4">
    <source>
        <dbReference type="ARBA" id="ARBA00022827"/>
    </source>
</evidence>
<dbReference type="InterPro" id="IPR009100">
    <property type="entry name" value="AcylCoA_DH/oxidase_NM_dom_sf"/>
</dbReference>
<dbReference type="RefSeq" id="WP_395508636.1">
    <property type="nucleotide sequence ID" value="NZ_JBBDHD010000010.1"/>
</dbReference>
<evidence type="ECO:0000256" key="3">
    <source>
        <dbReference type="ARBA" id="ARBA00022630"/>
    </source>
</evidence>
<feature type="domain" description="Acyl-CoA dehydrogenase/oxidase N-terminal" evidence="8">
    <location>
        <begin position="15"/>
        <end position="125"/>
    </location>
</feature>
<gene>
    <name evidence="9" type="ORF">WDV06_06305</name>
</gene>
<dbReference type="Proteomes" id="UP001610631">
    <property type="component" value="Unassembled WGS sequence"/>
</dbReference>
<evidence type="ECO:0000259" key="7">
    <source>
        <dbReference type="Pfam" id="PF02770"/>
    </source>
</evidence>
<dbReference type="Pfam" id="PF02770">
    <property type="entry name" value="Acyl-CoA_dh_M"/>
    <property type="match status" value="1"/>
</dbReference>
<comment type="caution">
    <text evidence="9">The sequence shown here is derived from an EMBL/GenBank/DDBJ whole genome shotgun (WGS) entry which is preliminary data.</text>
</comment>
<name>A0ABW7P8N4_9ACTN</name>
<dbReference type="InterPro" id="IPR009075">
    <property type="entry name" value="AcylCo_DH/oxidase_C"/>
</dbReference>
<dbReference type="InterPro" id="IPR036250">
    <property type="entry name" value="AcylCo_DH-like_C"/>
</dbReference>
<evidence type="ECO:0000313" key="9">
    <source>
        <dbReference type="EMBL" id="MFH7594708.1"/>
    </source>
</evidence>
<protein>
    <submittedName>
        <fullName evidence="9">Acyl-CoA dehydrogenase family protein</fullName>
    </submittedName>
</protein>
<dbReference type="PIRSF" id="PIRSF016578">
    <property type="entry name" value="HsaA"/>
    <property type="match status" value="1"/>
</dbReference>
<evidence type="ECO:0000259" key="8">
    <source>
        <dbReference type="Pfam" id="PF02771"/>
    </source>
</evidence>
<dbReference type="Pfam" id="PF00441">
    <property type="entry name" value="Acyl-CoA_dh_1"/>
    <property type="match status" value="1"/>
</dbReference>
<dbReference type="Gene3D" id="1.20.140.10">
    <property type="entry name" value="Butyryl-CoA Dehydrogenase, subunit A, domain 3"/>
    <property type="match status" value="1"/>
</dbReference>
<dbReference type="Pfam" id="PF02771">
    <property type="entry name" value="Acyl-CoA_dh_N"/>
    <property type="match status" value="1"/>
</dbReference>
<dbReference type="PANTHER" id="PTHR43884">
    <property type="entry name" value="ACYL-COA DEHYDROGENASE"/>
    <property type="match status" value="1"/>
</dbReference>
<evidence type="ECO:0000259" key="6">
    <source>
        <dbReference type="Pfam" id="PF00441"/>
    </source>
</evidence>
<keyword evidence="3 5" id="KW-0285">Flavoprotein</keyword>
<feature type="domain" description="Acyl-CoA oxidase/dehydrogenase middle" evidence="7">
    <location>
        <begin position="130"/>
        <end position="224"/>
    </location>
</feature>
<dbReference type="InterPro" id="IPR037069">
    <property type="entry name" value="AcylCoA_DH/ox_N_sf"/>
</dbReference>
<accession>A0ABW7P8N4</accession>
<evidence type="ECO:0000256" key="1">
    <source>
        <dbReference type="ARBA" id="ARBA00001974"/>
    </source>
</evidence>
<evidence type="ECO:0000256" key="5">
    <source>
        <dbReference type="RuleBase" id="RU362125"/>
    </source>
</evidence>
<dbReference type="Gene3D" id="2.40.110.10">
    <property type="entry name" value="Butyryl-CoA Dehydrogenase, subunit A, domain 2"/>
    <property type="match status" value="1"/>
</dbReference>